<dbReference type="InterPro" id="IPR052159">
    <property type="entry name" value="Competence_DNA_uptake"/>
</dbReference>
<dbReference type="PANTHER" id="PTHR30619">
    <property type="entry name" value="DNA INTERNALIZATION/COMPETENCE PROTEIN COMEC/REC2"/>
    <property type="match status" value="1"/>
</dbReference>
<dbReference type="Proteomes" id="UP000176917">
    <property type="component" value="Unassembled WGS sequence"/>
</dbReference>
<dbReference type="SUPFAM" id="SSF56281">
    <property type="entry name" value="Metallo-hydrolase/oxidoreductase"/>
    <property type="match status" value="1"/>
</dbReference>
<evidence type="ECO:0000313" key="4">
    <source>
        <dbReference type="Proteomes" id="UP000176917"/>
    </source>
</evidence>
<keyword evidence="1" id="KW-1133">Transmembrane helix</keyword>
<dbReference type="Gene3D" id="3.60.15.10">
    <property type="entry name" value="Ribonuclease Z/Hydroxyacylglutathione hydrolase-like"/>
    <property type="match status" value="1"/>
</dbReference>
<dbReference type="AlphaFoldDB" id="A0A1G2RKY1"/>
<organism evidence="3 4">
    <name type="scientific">Candidatus Wildermuthbacteria bacterium RIFCSPLOWO2_01_FULL_48_16</name>
    <dbReference type="NCBI Taxonomy" id="1802461"/>
    <lineage>
        <taxon>Bacteria</taxon>
        <taxon>Candidatus Wildermuthiibacteriota</taxon>
    </lineage>
</organism>
<gene>
    <name evidence="3" type="ORF">A3B24_03275</name>
</gene>
<dbReference type="InterPro" id="IPR035681">
    <property type="entry name" value="ComA-like_MBL"/>
</dbReference>
<feature type="domain" description="Metallo-beta-lactamase" evidence="2">
    <location>
        <begin position="56"/>
        <end position="261"/>
    </location>
</feature>
<dbReference type="InterPro" id="IPR036866">
    <property type="entry name" value="RibonucZ/Hydroxyglut_hydro"/>
</dbReference>
<evidence type="ECO:0000259" key="2">
    <source>
        <dbReference type="SMART" id="SM00849"/>
    </source>
</evidence>
<dbReference type="Pfam" id="PF00753">
    <property type="entry name" value="Lactamase_B"/>
    <property type="match status" value="1"/>
</dbReference>
<reference evidence="3 4" key="1">
    <citation type="journal article" date="2016" name="Nat. Commun.">
        <title>Thousands of microbial genomes shed light on interconnected biogeochemical processes in an aquifer system.</title>
        <authorList>
            <person name="Anantharaman K."/>
            <person name="Brown C.T."/>
            <person name="Hug L.A."/>
            <person name="Sharon I."/>
            <person name="Castelle C.J."/>
            <person name="Probst A.J."/>
            <person name="Thomas B.C."/>
            <person name="Singh A."/>
            <person name="Wilkins M.J."/>
            <person name="Karaoz U."/>
            <person name="Brodie E.L."/>
            <person name="Williams K.H."/>
            <person name="Hubbard S.S."/>
            <person name="Banfield J.F."/>
        </authorList>
    </citation>
    <scope>NUCLEOTIDE SEQUENCE [LARGE SCALE GENOMIC DNA]</scope>
</reference>
<proteinExistence type="predicted"/>
<keyword evidence="1" id="KW-0812">Transmembrane</keyword>
<dbReference type="EMBL" id="MHUG01000011">
    <property type="protein sequence ID" value="OHA73505.1"/>
    <property type="molecule type" value="Genomic_DNA"/>
</dbReference>
<evidence type="ECO:0000313" key="3">
    <source>
        <dbReference type="EMBL" id="OHA73505.1"/>
    </source>
</evidence>
<accession>A0A1G2RKY1</accession>
<evidence type="ECO:0000256" key="1">
    <source>
        <dbReference type="SAM" id="Phobius"/>
    </source>
</evidence>
<sequence>MRESGPAPYAKIKKRSRLFLGIGSGVLVFLAFLSFLLWQEAAKGSQTTVSFLDIGQGDAAFVETPQGHQILIDGGPDDKVLEKLELRMLPWDKDIDVVILSHPAADHMTGLLSVLKEYKVKNIVWTGVKKDTRVYRQWVSMLEKEKEEGAEILLVKQGTRVEFPGIACDYFFDILFPSEDLSETTVIDDNDTSIVAKGVFCGHTVLFTGDLTKKVETQLVEEQADLAASILKVGHHGSRTSSSGEFLEAVRPQYAVISAGKNNPYHHPHEEILERFQGYGIEVMRTDEAGDIVFKLKPKN</sequence>
<feature type="transmembrane region" description="Helical" evidence="1">
    <location>
        <begin position="18"/>
        <end position="38"/>
    </location>
</feature>
<dbReference type="STRING" id="1802461.A3B24_03275"/>
<dbReference type="CDD" id="cd07731">
    <property type="entry name" value="ComA-like_MBL-fold"/>
    <property type="match status" value="1"/>
</dbReference>
<dbReference type="InterPro" id="IPR001279">
    <property type="entry name" value="Metallo-B-lactamas"/>
</dbReference>
<comment type="caution">
    <text evidence="3">The sequence shown here is derived from an EMBL/GenBank/DDBJ whole genome shotgun (WGS) entry which is preliminary data.</text>
</comment>
<protein>
    <recommendedName>
        <fullName evidence="2">Metallo-beta-lactamase domain-containing protein</fullName>
    </recommendedName>
</protein>
<keyword evidence="1" id="KW-0472">Membrane</keyword>
<dbReference type="PANTHER" id="PTHR30619:SF1">
    <property type="entry name" value="RECOMBINATION PROTEIN 2"/>
    <property type="match status" value="1"/>
</dbReference>
<name>A0A1G2RKY1_9BACT</name>
<dbReference type="SMART" id="SM00849">
    <property type="entry name" value="Lactamase_B"/>
    <property type="match status" value="1"/>
</dbReference>